<dbReference type="InterPro" id="IPR020472">
    <property type="entry name" value="WD40_PAC1"/>
</dbReference>
<feature type="non-terminal residue" evidence="4">
    <location>
        <position position="1"/>
    </location>
</feature>
<dbReference type="Proteomes" id="UP000886523">
    <property type="component" value="Unassembled WGS sequence"/>
</dbReference>
<proteinExistence type="predicted"/>
<dbReference type="PRINTS" id="PR00320">
    <property type="entry name" value="GPROTEINBRPT"/>
</dbReference>
<dbReference type="PROSITE" id="PS50294">
    <property type="entry name" value="WD_REPEATS_REGION"/>
    <property type="match status" value="3"/>
</dbReference>
<comment type="caution">
    <text evidence="4">The sequence shown here is derived from an EMBL/GenBank/DDBJ whole genome shotgun (WGS) entry which is preliminary data.</text>
</comment>
<feature type="repeat" description="WD" evidence="3">
    <location>
        <begin position="43"/>
        <end position="75"/>
    </location>
</feature>
<keyword evidence="2" id="KW-0677">Repeat</keyword>
<organism evidence="4 5">
    <name type="scientific">Hydnum rufescens UP504</name>
    <dbReference type="NCBI Taxonomy" id="1448309"/>
    <lineage>
        <taxon>Eukaryota</taxon>
        <taxon>Fungi</taxon>
        <taxon>Dikarya</taxon>
        <taxon>Basidiomycota</taxon>
        <taxon>Agaricomycotina</taxon>
        <taxon>Agaricomycetes</taxon>
        <taxon>Cantharellales</taxon>
        <taxon>Hydnaceae</taxon>
        <taxon>Hydnum</taxon>
    </lineage>
</organism>
<dbReference type="CDD" id="cd00200">
    <property type="entry name" value="WD40"/>
    <property type="match status" value="1"/>
</dbReference>
<dbReference type="EMBL" id="MU128927">
    <property type="protein sequence ID" value="KAF9518030.1"/>
    <property type="molecule type" value="Genomic_DNA"/>
</dbReference>
<dbReference type="AlphaFoldDB" id="A0A9P6B5Q3"/>
<evidence type="ECO:0000256" key="3">
    <source>
        <dbReference type="PROSITE-ProRule" id="PRU00221"/>
    </source>
</evidence>
<dbReference type="Gene3D" id="2.130.10.10">
    <property type="entry name" value="YVTN repeat-like/Quinoprotein amine dehydrogenase"/>
    <property type="match status" value="2"/>
</dbReference>
<reference evidence="4" key="1">
    <citation type="journal article" date="2020" name="Nat. Commun.">
        <title>Large-scale genome sequencing of mycorrhizal fungi provides insights into the early evolution of symbiotic traits.</title>
        <authorList>
            <person name="Miyauchi S."/>
            <person name="Kiss E."/>
            <person name="Kuo A."/>
            <person name="Drula E."/>
            <person name="Kohler A."/>
            <person name="Sanchez-Garcia M."/>
            <person name="Morin E."/>
            <person name="Andreopoulos B."/>
            <person name="Barry K.W."/>
            <person name="Bonito G."/>
            <person name="Buee M."/>
            <person name="Carver A."/>
            <person name="Chen C."/>
            <person name="Cichocki N."/>
            <person name="Clum A."/>
            <person name="Culley D."/>
            <person name="Crous P.W."/>
            <person name="Fauchery L."/>
            <person name="Girlanda M."/>
            <person name="Hayes R.D."/>
            <person name="Keri Z."/>
            <person name="LaButti K."/>
            <person name="Lipzen A."/>
            <person name="Lombard V."/>
            <person name="Magnuson J."/>
            <person name="Maillard F."/>
            <person name="Murat C."/>
            <person name="Nolan M."/>
            <person name="Ohm R.A."/>
            <person name="Pangilinan J."/>
            <person name="Pereira M.F."/>
            <person name="Perotto S."/>
            <person name="Peter M."/>
            <person name="Pfister S."/>
            <person name="Riley R."/>
            <person name="Sitrit Y."/>
            <person name="Stielow J.B."/>
            <person name="Szollosi G."/>
            <person name="Zifcakova L."/>
            <person name="Stursova M."/>
            <person name="Spatafora J.W."/>
            <person name="Tedersoo L."/>
            <person name="Vaario L.M."/>
            <person name="Yamada A."/>
            <person name="Yan M."/>
            <person name="Wang P."/>
            <person name="Xu J."/>
            <person name="Bruns T."/>
            <person name="Baldrian P."/>
            <person name="Vilgalys R."/>
            <person name="Dunand C."/>
            <person name="Henrissat B."/>
            <person name="Grigoriev I.V."/>
            <person name="Hibbett D."/>
            <person name="Nagy L.G."/>
            <person name="Martin F.M."/>
        </authorList>
    </citation>
    <scope>NUCLEOTIDE SEQUENCE</scope>
    <source>
        <strain evidence="4">UP504</strain>
    </source>
</reference>
<evidence type="ECO:0000256" key="2">
    <source>
        <dbReference type="ARBA" id="ARBA00022737"/>
    </source>
</evidence>
<gene>
    <name evidence="4" type="ORF">BS47DRAFT_1290023</name>
</gene>
<evidence type="ECO:0008006" key="6">
    <source>
        <dbReference type="Google" id="ProtNLM"/>
    </source>
</evidence>
<accession>A0A9P6B5Q3</accession>
<evidence type="ECO:0000313" key="5">
    <source>
        <dbReference type="Proteomes" id="UP000886523"/>
    </source>
</evidence>
<dbReference type="Pfam" id="PF00400">
    <property type="entry name" value="WD40"/>
    <property type="match status" value="3"/>
</dbReference>
<sequence length="251" mass="27173">LDDHLSSVLCVAFSPDGLRLASGSGDSSVRLWDAISGSSMALLTGHSGSVRSIAFSPDGLRLGSGSEDCSIRLWDAILGTPITILKGHSRLLRSVAFSPDGLQLASASYDSSVRLWDAISGTSIAVLSNHVGELHCLAFSLDAQTLIAKSGTATFLWDLTSQPLCRLDTESSTTRNPSLVDPIDPIWSCDGRWITMRRLPDNDVRRICYIPPYYSRNVDVEVMDSSFQSRVAFGCIGGRVILLDVQNCMQF</sequence>
<dbReference type="PANTHER" id="PTHR19848:SF8">
    <property type="entry name" value="F-BOX AND WD REPEAT DOMAIN CONTAINING 7"/>
    <property type="match status" value="1"/>
</dbReference>
<evidence type="ECO:0000313" key="4">
    <source>
        <dbReference type="EMBL" id="KAF9518030.1"/>
    </source>
</evidence>
<feature type="repeat" description="WD" evidence="3">
    <location>
        <begin position="1"/>
        <end position="42"/>
    </location>
</feature>
<dbReference type="SMART" id="SM00320">
    <property type="entry name" value="WD40"/>
    <property type="match status" value="4"/>
</dbReference>
<name>A0A9P6B5Q3_9AGAM</name>
<dbReference type="PANTHER" id="PTHR19848">
    <property type="entry name" value="WD40 REPEAT PROTEIN"/>
    <property type="match status" value="1"/>
</dbReference>
<dbReference type="InterPro" id="IPR036322">
    <property type="entry name" value="WD40_repeat_dom_sf"/>
</dbReference>
<keyword evidence="5" id="KW-1185">Reference proteome</keyword>
<dbReference type="OrthoDB" id="2615105at2759"/>
<dbReference type="InterPro" id="IPR015943">
    <property type="entry name" value="WD40/YVTN_repeat-like_dom_sf"/>
</dbReference>
<dbReference type="InterPro" id="IPR001680">
    <property type="entry name" value="WD40_rpt"/>
</dbReference>
<keyword evidence="1 3" id="KW-0853">WD repeat</keyword>
<dbReference type="SUPFAM" id="SSF50978">
    <property type="entry name" value="WD40 repeat-like"/>
    <property type="match status" value="1"/>
</dbReference>
<feature type="repeat" description="WD" evidence="3">
    <location>
        <begin position="85"/>
        <end position="126"/>
    </location>
</feature>
<evidence type="ECO:0000256" key="1">
    <source>
        <dbReference type="ARBA" id="ARBA00022574"/>
    </source>
</evidence>
<protein>
    <recommendedName>
        <fullName evidence="6">WD40 repeat-like protein</fullName>
    </recommendedName>
</protein>
<dbReference type="PROSITE" id="PS50082">
    <property type="entry name" value="WD_REPEATS_2"/>
    <property type="match status" value="3"/>
</dbReference>